<dbReference type="EMBL" id="OU503042">
    <property type="protein sequence ID" value="CAI9764753.1"/>
    <property type="molecule type" value="Genomic_DNA"/>
</dbReference>
<evidence type="ECO:0000256" key="4">
    <source>
        <dbReference type="SAM" id="SignalP"/>
    </source>
</evidence>
<evidence type="ECO:0000259" key="5">
    <source>
        <dbReference type="Pfam" id="PF04043"/>
    </source>
</evidence>
<dbReference type="Gene3D" id="1.20.140.40">
    <property type="entry name" value="Invertase/pectin methylesterase inhibitor family protein"/>
    <property type="match status" value="1"/>
</dbReference>
<proteinExistence type="inferred from homology"/>
<dbReference type="PANTHER" id="PTHR36710:SF4">
    <property type="entry name" value="PLANT INVERTASE_PECTIN METHYLESTERASE INHIBITOR SUPERFAMILY PROTEIN"/>
    <property type="match status" value="1"/>
</dbReference>
<dbReference type="SUPFAM" id="SSF101148">
    <property type="entry name" value="Plant invertase/pectin methylesterase inhibitor"/>
    <property type="match status" value="1"/>
</dbReference>
<keyword evidence="2" id="KW-1015">Disulfide bond</keyword>
<evidence type="ECO:0000313" key="6">
    <source>
        <dbReference type="EMBL" id="CAI9764753.1"/>
    </source>
</evidence>
<dbReference type="InterPro" id="IPR006501">
    <property type="entry name" value="Pectinesterase_inhib_dom"/>
</dbReference>
<dbReference type="CDD" id="cd15797">
    <property type="entry name" value="PMEI"/>
    <property type="match status" value="1"/>
</dbReference>
<sequence length="171" mass="18902">MASGSFFFSTLSLAFLCSFLTFDNVKADLIGDLCSKTSNLSSCDEVLRSDPRSVKADLRGLGQIAIDKAITSAKTSLNLVKALAKGRIQSKCIEYYFIAFNSLNKCQSLILGKDKLNLYAEAANADIDIFTRDALFYGKEPIFLKQASQKTRDIINICRNFVLEIGCDQLK</sequence>
<organism evidence="6 7">
    <name type="scientific">Fraxinus pennsylvanica</name>
    <dbReference type="NCBI Taxonomy" id="56036"/>
    <lineage>
        <taxon>Eukaryota</taxon>
        <taxon>Viridiplantae</taxon>
        <taxon>Streptophyta</taxon>
        <taxon>Embryophyta</taxon>
        <taxon>Tracheophyta</taxon>
        <taxon>Spermatophyta</taxon>
        <taxon>Magnoliopsida</taxon>
        <taxon>eudicotyledons</taxon>
        <taxon>Gunneridae</taxon>
        <taxon>Pentapetalae</taxon>
        <taxon>asterids</taxon>
        <taxon>lamiids</taxon>
        <taxon>Lamiales</taxon>
        <taxon>Oleaceae</taxon>
        <taxon>Oleeae</taxon>
        <taxon>Fraxinus</taxon>
    </lineage>
</organism>
<comment type="similarity">
    <text evidence="3">Belongs to the PMEI family.</text>
</comment>
<dbReference type="InterPro" id="IPR035513">
    <property type="entry name" value="Invertase/methylesterase_inhib"/>
</dbReference>
<evidence type="ECO:0000256" key="2">
    <source>
        <dbReference type="ARBA" id="ARBA00023157"/>
    </source>
</evidence>
<evidence type="ECO:0000313" key="7">
    <source>
        <dbReference type="Proteomes" id="UP000834106"/>
    </source>
</evidence>
<dbReference type="Proteomes" id="UP000834106">
    <property type="component" value="Chromosome 7"/>
</dbReference>
<evidence type="ECO:0000256" key="3">
    <source>
        <dbReference type="ARBA" id="ARBA00038471"/>
    </source>
</evidence>
<dbReference type="GO" id="GO:0046910">
    <property type="term" value="F:pectinesterase inhibitor activity"/>
    <property type="evidence" value="ECO:0007669"/>
    <property type="project" value="InterPro"/>
</dbReference>
<feature type="domain" description="Pectinesterase inhibitor" evidence="5">
    <location>
        <begin position="28"/>
        <end position="111"/>
    </location>
</feature>
<keyword evidence="1 4" id="KW-0732">Signal</keyword>
<dbReference type="NCBIfam" id="TIGR01614">
    <property type="entry name" value="PME_inhib"/>
    <property type="match status" value="1"/>
</dbReference>
<dbReference type="PANTHER" id="PTHR36710">
    <property type="entry name" value="PECTINESTERASE INHIBITOR-LIKE"/>
    <property type="match status" value="1"/>
</dbReference>
<keyword evidence="7" id="KW-1185">Reference proteome</keyword>
<dbReference type="InterPro" id="IPR034086">
    <property type="entry name" value="PMEI_plant"/>
</dbReference>
<evidence type="ECO:0000256" key="1">
    <source>
        <dbReference type="ARBA" id="ARBA00022729"/>
    </source>
</evidence>
<reference evidence="6" key="1">
    <citation type="submission" date="2023-05" db="EMBL/GenBank/DDBJ databases">
        <authorList>
            <person name="Huff M."/>
        </authorList>
    </citation>
    <scope>NUCLEOTIDE SEQUENCE</scope>
</reference>
<protein>
    <recommendedName>
        <fullName evidence="5">Pectinesterase inhibitor domain-containing protein</fullName>
    </recommendedName>
</protein>
<accession>A0AAD1Z890</accession>
<feature type="signal peptide" evidence="4">
    <location>
        <begin position="1"/>
        <end position="27"/>
    </location>
</feature>
<name>A0AAD1Z890_9LAMI</name>
<feature type="chain" id="PRO_5042142245" description="Pectinesterase inhibitor domain-containing protein" evidence="4">
    <location>
        <begin position="28"/>
        <end position="171"/>
    </location>
</feature>
<dbReference type="InterPro" id="IPR052421">
    <property type="entry name" value="PCW_Enzyme_Inhibitor"/>
</dbReference>
<dbReference type="Pfam" id="PF04043">
    <property type="entry name" value="PMEI"/>
    <property type="match status" value="1"/>
</dbReference>
<dbReference type="AlphaFoldDB" id="A0AAD1Z890"/>
<gene>
    <name evidence="6" type="ORF">FPE_LOCUS12183</name>
</gene>